<dbReference type="Proteomes" id="UP000285908">
    <property type="component" value="Unassembled WGS sequence"/>
</dbReference>
<keyword evidence="6 10" id="KW-0143">Chaperone</keyword>
<feature type="compositionally biased region" description="Basic and acidic residues" evidence="14">
    <location>
        <begin position="16"/>
        <end position="25"/>
    </location>
</feature>
<evidence type="ECO:0000256" key="13">
    <source>
        <dbReference type="SAM" id="Coils"/>
    </source>
</evidence>
<evidence type="ECO:0000256" key="7">
    <source>
        <dbReference type="ARBA" id="ARBA00053401"/>
    </source>
</evidence>
<evidence type="ECO:0000313" key="15">
    <source>
        <dbReference type="EMBL" id="RVV98027.1"/>
    </source>
</evidence>
<dbReference type="InterPro" id="IPR009012">
    <property type="entry name" value="GrpE_head"/>
</dbReference>
<protein>
    <recommendedName>
        <fullName evidence="8 10">Protein GrpE</fullName>
    </recommendedName>
    <alternativeName>
        <fullName evidence="9 10">HSP-70 cofactor</fullName>
    </alternativeName>
</protein>
<accession>A0A438AHF9</accession>
<dbReference type="Gene3D" id="2.30.22.10">
    <property type="entry name" value="Head domain of nucleotide exchange factor GrpE"/>
    <property type="match status" value="1"/>
</dbReference>
<dbReference type="FunFam" id="2.30.22.10:FF:000001">
    <property type="entry name" value="Protein GrpE"/>
    <property type="match status" value="1"/>
</dbReference>
<organism evidence="15 16">
    <name type="scientific">Mesobaculum littorinae</name>
    <dbReference type="NCBI Taxonomy" id="2486419"/>
    <lineage>
        <taxon>Bacteria</taxon>
        <taxon>Pseudomonadati</taxon>
        <taxon>Pseudomonadota</taxon>
        <taxon>Alphaproteobacteria</taxon>
        <taxon>Rhodobacterales</taxon>
        <taxon>Roseobacteraceae</taxon>
        <taxon>Mesobaculum</taxon>
    </lineage>
</organism>
<dbReference type="SUPFAM" id="SSF51064">
    <property type="entry name" value="Head domain of nucleotide exchange factor GrpE"/>
    <property type="match status" value="1"/>
</dbReference>
<dbReference type="InterPro" id="IPR013805">
    <property type="entry name" value="GrpE_CC"/>
</dbReference>
<dbReference type="EMBL" id="RQXX01000003">
    <property type="protein sequence ID" value="RVV98027.1"/>
    <property type="molecule type" value="Genomic_DNA"/>
</dbReference>
<evidence type="ECO:0000256" key="1">
    <source>
        <dbReference type="ARBA" id="ARBA00004496"/>
    </source>
</evidence>
<evidence type="ECO:0000256" key="11">
    <source>
        <dbReference type="RuleBase" id="RU000639"/>
    </source>
</evidence>
<evidence type="ECO:0000256" key="14">
    <source>
        <dbReference type="SAM" id="MobiDB-lite"/>
    </source>
</evidence>
<dbReference type="GO" id="GO:0042803">
    <property type="term" value="F:protein homodimerization activity"/>
    <property type="evidence" value="ECO:0007669"/>
    <property type="project" value="InterPro"/>
</dbReference>
<feature type="compositionally biased region" description="Low complexity" evidence="14">
    <location>
        <begin position="26"/>
        <end position="64"/>
    </location>
</feature>
<keyword evidence="13" id="KW-0175">Coiled coil</keyword>
<evidence type="ECO:0000313" key="16">
    <source>
        <dbReference type="Proteomes" id="UP000285908"/>
    </source>
</evidence>
<evidence type="ECO:0000256" key="10">
    <source>
        <dbReference type="HAMAP-Rule" id="MF_01151"/>
    </source>
</evidence>
<dbReference type="PROSITE" id="PS01071">
    <property type="entry name" value="GRPE"/>
    <property type="match status" value="1"/>
</dbReference>
<dbReference type="GO" id="GO:0051082">
    <property type="term" value="F:unfolded protein binding"/>
    <property type="evidence" value="ECO:0007669"/>
    <property type="project" value="TreeGrafter"/>
</dbReference>
<dbReference type="SUPFAM" id="SSF58014">
    <property type="entry name" value="Coiled-coil domain of nucleotide exchange factor GrpE"/>
    <property type="match status" value="1"/>
</dbReference>
<keyword evidence="4 10" id="KW-0963">Cytoplasm</keyword>
<dbReference type="GO" id="GO:0051087">
    <property type="term" value="F:protein-folding chaperone binding"/>
    <property type="evidence" value="ECO:0007669"/>
    <property type="project" value="InterPro"/>
</dbReference>
<dbReference type="PANTHER" id="PTHR21237">
    <property type="entry name" value="GRPE PROTEIN"/>
    <property type="match status" value="1"/>
</dbReference>
<evidence type="ECO:0000256" key="8">
    <source>
        <dbReference type="ARBA" id="ARBA00072274"/>
    </source>
</evidence>
<dbReference type="RefSeq" id="WP_127906692.1">
    <property type="nucleotide sequence ID" value="NZ_RQXX01000003.1"/>
</dbReference>
<gene>
    <name evidence="10" type="primary">grpE</name>
    <name evidence="15" type="ORF">EKE94_11215</name>
</gene>
<evidence type="ECO:0000256" key="2">
    <source>
        <dbReference type="ARBA" id="ARBA00009054"/>
    </source>
</evidence>
<feature type="coiled-coil region" evidence="13">
    <location>
        <begin position="72"/>
        <end position="103"/>
    </location>
</feature>
<dbReference type="PRINTS" id="PR00773">
    <property type="entry name" value="GRPEPROTEIN"/>
</dbReference>
<proteinExistence type="inferred from homology"/>
<evidence type="ECO:0000256" key="6">
    <source>
        <dbReference type="ARBA" id="ARBA00023186"/>
    </source>
</evidence>
<feature type="region of interest" description="Disordered" evidence="14">
    <location>
        <begin position="1"/>
        <end position="64"/>
    </location>
</feature>
<comment type="caution">
    <text evidence="15">The sequence shown here is derived from an EMBL/GenBank/DDBJ whole genome shotgun (WGS) entry which is preliminary data.</text>
</comment>
<evidence type="ECO:0000256" key="5">
    <source>
        <dbReference type="ARBA" id="ARBA00023016"/>
    </source>
</evidence>
<comment type="subcellular location">
    <subcellularLocation>
        <location evidence="1 10">Cytoplasm</location>
    </subcellularLocation>
</comment>
<evidence type="ECO:0000256" key="12">
    <source>
        <dbReference type="RuleBase" id="RU004478"/>
    </source>
</evidence>
<dbReference type="HAMAP" id="MF_01151">
    <property type="entry name" value="GrpE"/>
    <property type="match status" value="1"/>
</dbReference>
<dbReference type="GO" id="GO:0006457">
    <property type="term" value="P:protein folding"/>
    <property type="evidence" value="ECO:0007669"/>
    <property type="project" value="InterPro"/>
</dbReference>
<dbReference type="Pfam" id="PF01025">
    <property type="entry name" value="GrpE"/>
    <property type="match status" value="1"/>
</dbReference>
<dbReference type="OrthoDB" id="9789811at2"/>
<keyword evidence="16" id="KW-1185">Reference proteome</keyword>
<comment type="similarity">
    <text evidence="2 10 12">Belongs to the GrpE family.</text>
</comment>
<evidence type="ECO:0000256" key="9">
    <source>
        <dbReference type="ARBA" id="ARBA00076414"/>
    </source>
</evidence>
<name>A0A438AHF9_9RHOB</name>
<dbReference type="Gene3D" id="3.90.20.20">
    <property type="match status" value="1"/>
</dbReference>
<dbReference type="AlphaFoldDB" id="A0A438AHF9"/>
<keyword evidence="5 10" id="KW-0346">Stress response</keyword>
<dbReference type="GO" id="GO:0000774">
    <property type="term" value="F:adenyl-nucleotide exchange factor activity"/>
    <property type="evidence" value="ECO:0007669"/>
    <property type="project" value="InterPro"/>
</dbReference>
<dbReference type="GO" id="GO:0005737">
    <property type="term" value="C:cytoplasm"/>
    <property type="evidence" value="ECO:0007669"/>
    <property type="project" value="UniProtKB-SubCell"/>
</dbReference>
<dbReference type="CDD" id="cd00446">
    <property type="entry name" value="GrpE"/>
    <property type="match status" value="1"/>
</dbReference>
<comment type="function">
    <text evidence="7 10 11">Participates actively in the response to hyperosmotic and heat shock by preventing the aggregation of stress-denatured proteins, in association with DnaK and GrpE. It is the nucleotide exchange factor for DnaK and may function as a thermosensor. Unfolded proteins bind initially to DnaJ; upon interaction with the DnaJ-bound protein, DnaK hydrolyzes its bound ATP, resulting in the formation of a stable complex. GrpE releases ADP from DnaK; ATP binding to DnaK triggers the release of the substrate protein, thus completing the reaction cycle. Several rounds of ATP-dependent interactions between DnaJ, DnaK and GrpE are required for fully efficient folding.</text>
</comment>
<evidence type="ECO:0000256" key="4">
    <source>
        <dbReference type="ARBA" id="ARBA00022490"/>
    </source>
</evidence>
<reference evidence="15 16" key="1">
    <citation type="submission" date="2018-11" db="EMBL/GenBank/DDBJ databases">
        <title>Mesobaculum littorinae gen. nov., sp. nov., isolated from Littorina scabra that represents a novel genus of the order Rhodobacteraceae.</title>
        <authorList>
            <person name="Li F."/>
        </authorList>
    </citation>
    <scope>NUCLEOTIDE SEQUENCE [LARGE SCALE GENOMIC DNA]</scope>
    <source>
        <strain evidence="15 16">M0103</strain>
    </source>
</reference>
<comment type="subunit">
    <text evidence="3 10">Homodimer.</text>
</comment>
<sequence length="217" mass="23527">MTKSEQQDIEDAIQEILRDSGKGEGADPAAAEQAAEADAAGIEPEQGAEPQPEPVQPGSAEAEELVALRAERDDLRDRFVRAIADAENARKRSDRDRKEAEQYGGSKLSRDLLPVYDNLKRALDSVTDEQRAAASALLEGVELTMRELVSIFAKHGIEKISPETGEKFDPNMHQAMFEAPVPGTNAGEIIQVMADGFMLHDRLLRPAHVGVSSTPAS</sequence>
<dbReference type="InterPro" id="IPR000740">
    <property type="entry name" value="GrpE"/>
</dbReference>
<evidence type="ECO:0000256" key="3">
    <source>
        <dbReference type="ARBA" id="ARBA00011738"/>
    </source>
</evidence>
<dbReference type="PANTHER" id="PTHR21237:SF23">
    <property type="entry name" value="GRPE PROTEIN HOMOLOG, MITOCHONDRIAL"/>
    <property type="match status" value="1"/>
</dbReference>